<reference evidence="2" key="1">
    <citation type="submission" date="2022-04" db="EMBL/GenBank/DDBJ databases">
        <title>Diverse halophilic archaea isolated from saline environments.</title>
        <authorList>
            <person name="Cui H.-L."/>
        </authorList>
    </citation>
    <scope>NUCLEOTIDE SEQUENCE</scope>
    <source>
        <strain evidence="2">XZYJT40</strain>
    </source>
</reference>
<accession>A0A8U0IL04</accession>
<organism evidence="2 3">
    <name type="scientific">Halorussus gelatinilyticus</name>
    <dbReference type="NCBI Taxonomy" id="2937524"/>
    <lineage>
        <taxon>Archaea</taxon>
        <taxon>Methanobacteriati</taxon>
        <taxon>Methanobacteriota</taxon>
        <taxon>Stenosarchaea group</taxon>
        <taxon>Halobacteria</taxon>
        <taxon>Halobacteriales</taxon>
        <taxon>Haladaptataceae</taxon>
        <taxon>Halorussus</taxon>
    </lineage>
</organism>
<dbReference type="Proteomes" id="UP000830434">
    <property type="component" value="Chromosome"/>
</dbReference>
<sequence>MTGPPRDDDATSGDDDSTSTGELDVPTLRTVGRRAASHPLVASWEFRPTSTSPRELELRIDANGYPRDVDDVRLDVHWFTTDDYYFHYVETRGDERYQCRWDRHPKTDAPRAHFHPPPDAGTAMESPLGTHHLDVLFTVLDWISERVESLHSSD</sequence>
<dbReference type="InterPro" id="IPR045397">
    <property type="entry name" value="TumE-like"/>
</dbReference>
<dbReference type="EMBL" id="CP096658">
    <property type="protein sequence ID" value="UPW01301.1"/>
    <property type="molecule type" value="Genomic_DNA"/>
</dbReference>
<name>A0A8U0IL04_9EURY</name>
<dbReference type="Pfam" id="PF20126">
    <property type="entry name" value="TumE"/>
    <property type="match status" value="1"/>
</dbReference>
<dbReference type="KEGG" id="haxz:M0R88_04150"/>
<dbReference type="AlphaFoldDB" id="A0A8U0IL04"/>
<evidence type="ECO:0000313" key="2">
    <source>
        <dbReference type="EMBL" id="UPW01301.1"/>
    </source>
</evidence>
<dbReference type="GeneID" id="72189019"/>
<feature type="region of interest" description="Disordered" evidence="1">
    <location>
        <begin position="1"/>
        <end position="31"/>
    </location>
</feature>
<proteinExistence type="predicted"/>
<evidence type="ECO:0000313" key="3">
    <source>
        <dbReference type="Proteomes" id="UP000830434"/>
    </source>
</evidence>
<evidence type="ECO:0000256" key="1">
    <source>
        <dbReference type="SAM" id="MobiDB-lite"/>
    </source>
</evidence>
<protein>
    <submittedName>
        <fullName evidence="2">Uncharacterized protein</fullName>
    </submittedName>
</protein>
<keyword evidence="3" id="KW-1185">Reference proteome</keyword>
<dbReference type="RefSeq" id="WP_248655706.1">
    <property type="nucleotide sequence ID" value="NZ_CP096658.1"/>
</dbReference>
<gene>
    <name evidence="2" type="ORF">M0R88_04150</name>
</gene>